<organism evidence="3 4">
    <name type="scientific">Wenzhouxiangella sediminis</name>
    <dbReference type="NCBI Taxonomy" id="1792836"/>
    <lineage>
        <taxon>Bacteria</taxon>
        <taxon>Pseudomonadati</taxon>
        <taxon>Pseudomonadota</taxon>
        <taxon>Gammaproteobacteria</taxon>
        <taxon>Chromatiales</taxon>
        <taxon>Wenzhouxiangellaceae</taxon>
        <taxon>Wenzhouxiangella</taxon>
    </lineage>
</organism>
<feature type="chain" id="PRO_5017808659" description="LPXTG cell wall anchor domain-containing protein" evidence="2">
    <location>
        <begin position="26"/>
        <end position="219"/>
    </location>
</feature>
<dbReference type="RefSeq" id="WP_116650411.1">
    <property type="nucleotide sequence ID" value="NZ_QUZK01000033.1"/>
</dbReference>
<dbReference type="OrthoDB" id="5736640at2"/>
<keyword evidence="2" id="KW-0732">Signal</keyword>
<sequence length="219" mass="24429">MNTRFKILAMASAALLLNLAWTGHAMSQQSEMPRPEMDRASCEEVQWNRDLLRHYPWVVEACHEAIIVDGEKWARFEAEFDRLNRDGSITSTFRNDRGRSLGRVRLMPGRDQRVLLDGRPYRFSQLQRGQVLNFYAPEDIYAFTTQPGAPASELVQVVEPTDAEIATPQLAQAQPVADQPPATLPATAGPLPVVALAGLLSLLGGFSLTMRRRSQRLSA</sequence>
<dbReference type="EMBL" id="QUZK01000033">
    <property type="protein sequence ID" value="RFF30670.1"/>
    <property type="molecule type" value="Genomic_DNA"/>
</dbReference>
<dbReference type="Proteomes" id="UP000260351">
    <property type="component" value="Unassembled WGS sequence"/>
</dbReference>
<evidence type="ECO:0000256" key="2">
    <source>
        <dbReference type="SAM" id="SignalP"/>
    </source>
</evidence>
<keyword evidence="4" id="KW-1185">Reference proteome</keyword>
<feature type="signal peptide" evidence="2">
    <location>
        <begin position="1"/>
        <end position="25"/>
    </location>
</feature>
<feature type="transmembrane region" description="Helical" evidence="1">
    <location>
        <begin position="189"/>
        <end position="208"/>
    </location>
</feature>
<evidence type="ECO:0000256" key="1">
    <source>
        <dbReference type="SAM" id="Phobius"/>
    </source>
</evidence>
<keyword evidence="1" id="KW-0812">Transmembrane</keyword>
<keyword evidence="1" id="KW-0472">Membrane</keyword>
<accession>A0A3E1K952</accession>
<dbReference type="AlphaFoldDB" id="A0A3E1K952"/>
<protein>
    <recommendedName>
        <fullName evidence="5">LPXTG cell wall anchor domain-containing protein</fullName>
    </recommendedName>
</protein>
<evidence type="ECO:0000313" key="3">
    <source>
        <dbReference type="EMBL" id="RFF30670.1"/>
    </source>
</evidence>
<name>A0A3E1K952_9GAMM</name>
<gene>
    <name evidence="3" type="ORF">DZC52_06980</name>
</gene>
<keyword evidence="1" id="KW-1133">Transmembrane helix</keyword>
<reference evidence="3 4" key="1">
    <citation type="submission" date="2018-08" db="EMBL/GenBank/DDBJ databases">
        <title>Wenzhouxiangella salilacus sp. nov., a novel bacterium isolated from a saline lake in Xinjiang Province, China.</title>
        <authorList>
            <person name="Han S."/>
        </authorList>
    </citation>
    <scope>NUCLEOTIDE SEQUENCE [LARGE SCALE GENOMIC DNA]</scope>
    <source>
        <strain evidence="3 4">XDB06</strain>
    </source>
</reference>
<proteinExistence type="predicted"/>
<evidence type="ECO:0008006" key="5">
    <source>
        <dbReference type="Google" id="ProtNLM"/>
    </source>
</evidence>
<comment type="caution">
    <text evidence="3">The sequence shown here is derived from an EMBL/GenBank/DDBJ whole genome shotgun (WGS) entry which is preliminary data.</text>
</comment>
<evidence type="ECO:0000313" key="4">
    <source>
        <dbReference type="Proteomes" id="UP000260351"/>
    </source>
</evidence>